<evidence type="ECO:0000256" key="7">
    <source>
        <dbReference type="ARBA" id="ARBA00023242"/>
    </source>
</evidence>
<dbReference type="GO" id="GO:0005634">
    <property type="term" value="C:nucleus"/>
    <property type="evidence" value="ECO:0007669"/>
    <property type="project" value="UniProtKB-SubCell"/>
</dbReference>
<keyword evidence="5" id="KW-0479">Metal-binding</keyword>
<dbReference type="InterPro" id="IPR027806">
    <property type="entry name" value="HARBI1_dom"/>
</dbReference>
<sequence length="142" mass="16452">MQEIYNNRESSWLIGDSGYPLQPFLMTPFQNPPEGSPQQRFNHAHIKARNCVERCIGVLKMRFRCLLRERSLRYPPHFVSNLIKACAILHNLCVKEGVPLLNEDIHDHPDLMDVPHPPGNEPGELAMRGLQVRNTIVEHYYQ</sequence>
<dbReference type="PANTHER" id="PTHR22930">
    <property type="match status" value="1"/>
</dbReference>
<dbReference type="PANTHER" id="PTHR22930:SF85">
    <property type="entry name" value="GH03217P-RELATED"/>
    <property type="match status" value="1"/>
</dbReference>
<dbReference type="GO" id="GO:0046872">
    <property type="term" value="F:metal ion binding"/>
    <property type="evidence" value="ECO:0007669"/>
    <property type="project" value="UniProtKB-KW"/>
</dbReference>
<evidence type="ECO:0000256" key="1">
    <source>
        <dbReference type="ARBA" id="ARBA00001968"/>
    </source>
</evidence>
<keyword evidence="6" id="KW-0378">Hydrolase</keyword>
<evidence type="ECO:0000256" key="4">
    <source>
        <dbReference type="ARBA" id="ARBA00022722"/>
    </source>
</evidence>
<evidence type="ECO:0000256" key="6">
    <source>
        <dbReference type="ARBA" id="ARBA00022801"/>
    </source>
</evidence>
<reference evidence="9" key="1">
    <citation type="journal article" date="2023" name="Insect Mol. Biol.">
        <title>Genome sequencing provides insights into the evolution of gene families encoding plant cell wall-degrading enzymes in longhorned beetles.</title>
        <authorList>
            <person name="Shin N.R."/>
            <person name="Okamura Y."/>
            <person name="Kirsch R."/>
            <person name="Pauchet Y."/>
        </authorList>
    </citation>
    <scope>NUCLEOTIDE SEQUENCE</scope>
    <source>
        <strain evidence="9">RBIC_L_NR</strain>
    </source>
</reference>
<dbReference type="InterPro" id="IPR045249">
    <property type="entry name" value="HARBI1-like"/>
</dbReference>
<evidence type="ECO:0000259" key="8">
    <source>
        <dbReference type="Pfam" id="PF13359"/>
    </source>
</evidence>
<dbReference type="EMBL" id="JANEYF010001046">
    <property type="protein sequence ID" value="KAJ8966201.1"/>
    <property type="molecule type" value="Genomic_DNA"/>
</dbReference>
<keyword evidence="4" id="KW-0540">Nuclease</keyword>
<evidence type="ECO:0000313" key="9">
    <source>
        <dbReference type="EMBL" id="KAJ8966201.1"/>
    </source>
</evidence>
<evidence type="ECO:0000256" key="2">
    <source>
        <dbReference type="ARBA" id="ARBA00004123"/>
    </source>
</evidence>
<comment type="subcellular location">
    <subcellularLocation>
        <location evidence="2">Nucleus</location>
    </subcellularLocation>
</comment>
<keyword evidence="7" id="KW-0539">Nucleus</keyword>
<dbReference type="Pfam" id="PF13359">
    <property type="entry name" value="DDE_Tnp_4"/>
    <property type="match status" value="1"/>
</dbReference>
<organism evidence="9 10">
    <name type="scientific">Rhamnusium bicolor</name>
    <dbReference type="NCBI Taxonomy" id="1586634"/>
    <lineage>
        <taxon>Eukaryota</taxon>
        <taxon>Metazoa</taxon>
        <taxon>Ecdysozoa</taxon>
        <taxon>Arthropoda</taxon>
        <taxon>Hexapoda</taxon>
        <taxon>Insecta</taxon>
        <taxon>Pterygota</taxon>
        <taxon>Neoptera</taxon>
        <taxon>Endopterygota</taxon>
        <taxon>Coleoptera</taxon>
        <taxon>Polyphaga</taxon>
        <taxon>Cucujiformia</taxon>
        <taxon>Chrysomeloidea</taxon>
        <taxon>Cerambycidae</taxon>
        <taxon>Lepturinae</taxon>
        <taxon>Rhagiini</taxon>
        <taxon>Rhamnusium</taxon>
    </lineage>
</organism>
<comment type="similarity">
    <text evidence="3">Belongs to the HARBI1 family.</text>
</comment>
<gene>
    <name evidence="9" type="ORF">NQ314_003681</name>
</gene>
<comment type="cofactor">
    <cofactor evidence="1">
        <name>a divalent metal cation</name>
        <dbReference type="ChEBI" id="CHEBI:60240"/>
    </cofactor>
</comment>
<proteinExistence type="inferred from homology"/>
<protein>
    <recommendedName>
        <fullName evidence="8">DDE Tnp4 domain-containing protein</fullName>
    </recommendedName>
</protein>
<dbReference type="Proteomes" id="UP001162156">
    <property type="component" value="Unassembled WGS sequence"/>
</dbReference>
<evidence type="ECO:0000256" key="5">
    <source>
        <dbReference type="ARBA" id="ARBA00022723"/>
    </source>
</evidence>
<evidence type="ECO:0000313" key="10">
    <source>
        <dbReference type="Proteomes" id="UP001162156"/>
    </source>
</evidence>
<keyword evidence="10" id="KW-1185">Reference proteome</keyword>
<name>A0AAV8ZNS3_9CUCU</name>
<feature type="domain" description="DDE Tnp4" evidence="8">
    <location>
        <begin position="9"/>
        <end position="91"/>
    </location>
</feature>
<accession>A0AAV8ZNS3</accession>
<dbReference type="GO" id="GO:0016787">
    <property type="term" value="F:hydrolase activity"/>
    <property type="evidence" value="ECO:0007669"/>
    <property type="project" value="UniProtKB-KW"/>
</dbReference>
<dbReference type="AlphaFoldDB" id="A0AAV8ZNS3"/>
<evidence type="ECO:0000256" key="3">
    <source>
        <dbReference type="ARBA" id="ARBA00006958"/>
    </source>
</evidence>
<dbReference type="GO" id="GO:0004518">
    <property type="term" value="F:nuclease activity"/>
    <property type="evidence" value="ECO:0007669"/>
    <property type="project" value="UniProtKB-KW"/>
</dbReference>
<comment type="caution">
    <text evidence="9">The sequence shown here is derived from an EMBL/GenBank/DDBJ whole genome shotgun (WGS) entry which is preliminary data.</text>
</comment>